<dbReference type="GO" id="GO:0005886">
    <property type="term" value="C:plasma membrane"/>
    <property type="evidence" value="ECO:0007669"/>
    <property type="project" value="TreeGrafter"/>
</dbReference>
<dbReference type="SUPFAM" id="SSF56112">
    <property type="entry name" value="Protein kinase-like (PK-like)"/>
    <property type="match status" value="1"/>
</dbReference>
<organism evidence="3 4">
    <name type="scientific">Cylicocyclus nassatus</name>
    <name type="common">Nematode worm</name>
    <dbReference type="NCBI Taxonomy" id="53992"/>
    <lineage>
        <taxon>Eukaryota</taxon>
        <taxon>Metazoa</taxon>
        <taxon>Ecdysozoa</taxon>
        <taxon>Nematoda</taxon>
        <taxon>Chromadorea</taxon>
        <taxon>Rhabditida</taxon>
        <taxon>Rhabditina</taxon>
        <taxon>Rhabditomorpha</taxon>
        <taxon>Strongyloidea</taxon>
        <taxon>Strongylidae</taxon>
        <taxon>Cylicocyclus</taxon>
    </lineage>
</organism>
<dbReference type="PROSITE" id="PS50011">
    <property type="entry name" value="PROTEIN_KINASE_DOM"/>
    <property type="match status" value="1"/>
</dbReference>
<dbReference type="GO" id="GO:0043235">
    <property type="term" value="C:receptor complex"/>
    <property type="evidence" value="ECO:0007669"/>
    <property type="project" value="TreeGrafter"/>
</dbReference>
<protein>
    <recommendedName>
        <fullName evidence="2">Protein kinase domain-containing protein</fullName>
    </recommendedName>
</protein>
<gene>
    <name evidence="3" type="ORF">CYNAS_LOCUS16986</name>
</gene>
<dbReference type="CDD" id="cd00192">
    <property type="entry name" value="PTKc"/>
    <property type="match status" value="1"/>
</dbReference>
<dbReference type="InterPro" id="IPR001245">
    <property type="entry name" value="Ser-Thr/Tyr_kinase_cat_dom"/>
</dbReference>
<keyword evidence="4" id="KW-1185">Reference proteome</keyword>
<dbReference type="PANTHER" id="PTHR24416">
    <property type="entry name" value="TYROSINE-PROTEIN KINASE RECEPTOR"/>
    <property type="match status" value="1"/>
</dbReference>
<sequence>MLIMLLLPLAVVAEDLTKSQKCFYSCTAECLSLKKNSTVQNCLQICENLGFCSKTEDKCRNKCNALNSPPLAAVNEWRWEEQDLIKAIVFPPVREATIYVVQYRVSQEVQFSPERLATVDAPESYFVDNMTKISTEPVITDFLRPKSIFCKPVYIRVAAVSPSATGPFSEPSFIDQPRPLISAKLELLEVVYKGSSSSWFGTIELTFKYLVGAWPLGLEDLEVTPIVDGYFCEKAAVNQGVPLPSYAQGVLGTIVARFNADAMYRRCHYLYYAEMVKSKQCLTLSVPRIIDSEQVILSCDTVKNSSCTEDSATAPICGPIEKIHYEVTEKRPMPGEPNKRLLWLNVTFDPVMGEKELPTLYYIAFYGKGEPYDNNMFDVLLTRNIKTTTNCLKFDNGNCLESHNSILISGIRYDTTYGIIFCAIKNITNRAFPDFFANNTSKPKANRIYISSAVIETTGLSTKTVIIGIAGVALSSIVGIISMRCYIKRQKRDNKIYRLKLSQRENGSRYSLPRQSDIWEIERRNLIIYDEEKLGSGAFGAVYLGRLIGKSPANRDSKSTLGVNLMRAENCQVAVKMLPESADDASRSEFLREIGLMKSIGYHERLVNMLACITESEPLCLVAEFCSDGDLLNFLRERRKYMIKLNAQGINYNDVPEDGNYNIDMIVTLKQLLMFAVQISYGLEYLSTRGFVHRDIAARNILVNGKNSCKIGDFGLCRNLYSDSSLYRSKGGRLPLKWMSPEAIRHYEFSTQSDVWAFGVLLFEIITLGGSPYPLIPPEDLLDYLENGRRMERPDNCPELFYEVMAECWRFEPEQRPDFLTIRQKLAAQLEEITEEYNYLKLDSKKDYYNVQYAEKSDIIVIPESEETISPPKPREGSQSLSFDSMHGDDVRWIAHVNSETDDATRKRNSRTVSIAKNVDDNSFADMHEAYI</sequence>
<keyword evidence="1" id="KW-0472">Membrane</keyword>
<feature type="domain" description="Protein kinase" evidence="2">
    <location>
        <begin position="528"/>
        <end position="840"/>
    </location>
</feature>
<evidence type="ECO:0000259" key="2">
    <source>
        <dbReference type="PROSITE" id="PS50011"/>
    </source>
</evidence>
<dbReference type="Gene3D" id="1.10.510.10">
    <property type="entry name" value="Transferase(Phosphotransferase) domain 1"/>
    <property type="match status" value="1"/>
</dbReference>
<dbReference type="GO" id="GO:0004714">
    <property type="term" value="F:transmembrane receptor protein tyrosine kinase activity"/>
    <property type="evidence" value="ECO:0007669"/>
    <property type="project" value="TreeGrafter"/>
</dbReference>
<feature type="transmembrane region" description="Helical" evidence="1">
    <location>
        <begin position="465"/>
        <end position="487"/>
    </location>
</feature>
<name>A0AA36H7K9_CYLNA</name>
<reference evidence="3" key="1">
    <citation type="submission" date="2023-07" db="EMBL/GenBank/DDBJ databases">
        <authorList>
            <consortium name="CYATHOMIX"/>
        </authorList>
    </citation>
    <scope>NUCLEOTIDE SEQUENCE</scope>
    <source>
        <strain evidence="3">N/A</strain>
    </source>
</reference>
<dbReference type="AlphaFoldDB" id="A0AA36H7K9"/>
<dbReference type="GO" id="GO:0005524">
    <property type="term" value="F:ATP binding"/>
    <property type="evidence" value="ECO:0007669"/>
    <property type="project" value="InterPro"/>
</dbReference>
<comment type="caution">
    <text evidence="3">The sequence shown here is derived from an EMBL/GenBank/DDBJ whole genome shotgun (WGS) entry which is preliminary data.</text>
</comment>
<evidence type="ECO:0000256" key="1">
    <source>
        <dbReference type="SAM" id="Phobius"/>
    </source>
</evidence>
<dbReference type="InterPro" id="IPR000719">
    <property type="entry name" value="Prot_kinase_dom"/>
</dbReference>
<dbReference type="PRINTS" id="PR00109">
    <property type="entry name" value="TYRKINASE"/>
</dbReference>
<dbReference type="InterPro" id="IPR050122">
    <property type="entry name" value="RTK"/>
</dbReference>
<evidence type="ECO:0000313" key="3">
    <source>
        <dbReference type="EMBL" id="CAJ0605003.1"/>
    </source>
</evidence>
<proteinExistence type="predicted"/>
<dbReference type="SMART" id="SM00219">
    <property type="entry name" value="TyrKc"/>
    <property type="match status" value="1"/>
</dbReference>
<dbReference type="InterPro" id="IPR020635">
    <property type="entry name" value="Tyr_kinase_cat_dom"/>
</dbReference>
<dbReference type="FunFam" id="1.10.510.10:FF:000994">
    <property type="entry name" value="Hypoxia Inhibited Receptor tyrosine kinase"/>
    <property type="match status" value="1"/>
</dbReference>
<dbReference type="GO" id="GO:0007169">
    <property type="term" value="P:cell surface receptor protein tyrosine kinase signaling pathway"/>
    <property type="evidence" value="ECO:0007669"/>
    <property type="project" value="TreeGrafter"/>
</dbReference>
<dbReference type="Gene3D" id="3.30.200.20">
    <property type="entry name" value="Phosphorylase Kinase, domain 1"/>
    <property type="match status" value="1"/>
</dbReference>
<evidence type="ECO:0000313" key="4">
    <source>
        <dbReference type="Proteomes" id="UP001176961"/>
    </source>
</evidence>
<keyword evidence="1" id="KW-0812">Transmembrane</keyword>
<dbReference type="InterPro" id="IPR011009">
    <property type="entry name" value="Kinase-like_dom_sf"/>
</dbReference>
<dbReference type="PROSITE" id="PS00109">
    <property type="entry name" value="PROTEIN_KINASE_TYR"/>
    <property type="match status" value="1"/>
</dbReference>
<dbReference type="Proteomes" id="UP001176961">
    <property type="component" value="Unassembled WGS sequence"/>
</dbReference>
<keyword evidence="1" id="KW-1133">Transmembrane helix</keyword>
<dbReference type="InterPro" id="IPR008266">
    <property type="entry name" value="Tyr_kinase_AS"/>
</dbReference>
<dbReference type="PANTHER" id="PTHR24416:SF583">
    <property type="entry name" value="RECEPTOR PROTEIN-TYROSINE KINASE"/>
    <property type="match status" value="1"/>
</dbReference>
<dbReference type="Pfam" id="PF07714">
    <property type="entry name" value="PK_Tyr_Ser-Thr"/>
    <property type="match status" value="1"/>
</dbReference>
<accession>A0AA36H7K9</accession>
<dbReference type="EMBL" id="CATQJL010000316">
    <property type="protein sequence ID" value="CAJ0605003.1"/>
    <property type="molecule type" value="Genomic_DNA"/>
</dbReference>